<comment type="caution">
    <text evidence="4">The sequence shown here is derived from an EMBL/GenBank/DDBJ whole genome shotgun (WGS) entry which is preliminary data.</text>
</comment>
<name>A0AAD3CHP8_9STRA</name>
<evidence type="ECO:0000313" key="4">
    <source>
        <dbReference type="EMBL" id="GFH46046.1"/>
    </source>
</evidence>
<evidence type="ECO:0000256" key="1">
    <source>
        <dbReference type="SAM" id="MobiDB-lite"/>
    </source>
</evidence>
<feature type="signal peptide" evidence="3">
    <location>
        <begin position="1"/>
        <end position="19"/>
    </location>
</feature>
<protein>
    <submittedName>
        <fullName evidence="4">Uncharacterized protein</fullName>
    </submittedName>
</protein>
<accession>A0AAD3CHP8</accession>
<dbReference type="AlphaFoldDB" id="A0AAD3CHP8"/>
<organism evidence="4 5">
    <name type="scientific">Chaetoceros tenuissimus</name>
    <dbReference type="NCBI Taxonomy" id="426638"/>
    <lineage>
        <taxon>Eukaryota</taxon>
        <taxon>Sar</taxon>
        <taxon>Stramenopiles</taxon>
        <taxon>Ochrophyta</taxon>
        <taxon>Bacillariophyta</taxon>
        <taxon>Coscinodiscophyceae</taxon>
        <taxon>Chaetocerotophycidae</taxon>
        <taxon>Chaetocerotales</taxon>
        <taxon>Chaetocerotaceae</taxon>
        <taxon>Chaetoceros</taxon>
    </lineage>
</organism>
<feature type="chain" id="PRO_5042267287" evidence="3">
    <location>
        <begin position="20"/>
        <end position="389"/>
    </location>
</feature>
<sequence>MRFAYITLLFSIAIGGIYSEPSNNDTANVGVVVQEETIQTPRNIQEAAGEQQTETGNEQQEDDIVSVGNGIPLPVLLIIFGGAAYMARKRMIEQNLYQGRWIVGTNDPDGYNYGDEEDGMARSNKGNEMVPLSNEDEWGWENNAKKDIELGGKPSNNIDSSSDLNSVLANSVHSGASSNNDSHRKSVGSDTTFQTTNVSGVRLSSSTTNKRPSVIKTSSGKAFEPTPLENIASEQQDSWDEDDDWDDNEDNVGSSGASTYSIPTPIPVTTPIAPAPTPAPAPPPTVEELLAEQLKNSHAPAITSFSQPKSAQKPKVDVKKPKKSDDDDDIFASMGLSSIPTKTEKPKPKNVSSTTTKSSWKTETLNDVETADVGSDWGGDDDLDDLLDD</sequence>
<feature type="compositionally biased region" description="Pro residues" evidence="1">
    <location>
        <begin position="264"/>
        <end position="285"/>
    </location>
</feature>
<feature type="compositionally biased region" description="Polar residues" evidence="1">
    <location>
        <begin position="252"/>
        <end position="261"/>
    </location>
</feature>
<feature type="compositionally biased region" description="Basic and acidic residues" evidence="1">
    <location>
        <begin position="314"/>
        <end position="325"/>
    </location>
</feature>
<keyword evidence="5" id="KW-1185">Reference proteome</keyword>
<evidence type="ECO:0000256" key="3">
    <source>
        <dbReference type="SAM" id="SignalP"/>
    </source>
</evidence>
<keyword evidence="2" id="KW-0812">Transmembrane</keyword>
<feature type="compositionally biased region" description="Acidic residues" evidence="1">
    <location>
        <begin position="378"/>
        <end position="389"/>
    </location>
</feature>
<gene>
    <name evidence="4" type="ORF">CTEN210_02520</name>
</gene>
<keyword evidence="3" id="KW-0732">Signal</keyword>
<dbReference type="EMBL" id="BLLK01000022">
    <property type="protein sequence ID" value="GFH46046.1"/>
    <property type="molecule type" value="Genomic_DNA"/>
</dbReference>
<feature type="compositionally biased region" description="Polar residues" evidence="1">
    <location>
        <begin position="171"/>
        <end position="180"/>
    </location>
</feature>
<proteinExistence type="predicted"/>
<evidence type="ECO:0000313" key="5">
    <source>
        <dbReference type="Proteomes" id="UP001054902"/>
    </source>
</evidence>
<feature type="compositionally biased region" description="Low complexity" evidence="1">
    <location>
        <begin position="349"/>
        <end position="363"/>
    </location>
</feature>
<reference evidence="4 5" key="1">
    <citation type="journal article" date="2021" name="Sci. Rep.">
        <title>The genome of the diatom Chaetoceros tenuissimus carries an ancient integrated fragment of an extant virus.</title>
        <authorList>
            <person name="Hongo Y."/>
            <person name="Kimura K."/>
            <person name="Takaki Y."/>
            <person name="Yoshida Y."/>
            <person name="Baba S."/>
            <person name="Kobayashi G."/>
            <person name="Nagasaki K."/>
            <person name="Hano T."/>
            <person name="Tomaru Y."/>
        </authorList>
    </citation>
    <scope>NUCLEOTIDE SEQUENCE [LARGE SCALE GENOMIC DNA]</scope>
    <source>
        <strain evidence="4 5">NIES-3715</strain>
    </source>
</reference>
<keyword evidence="2" id="KW-1133">Transmembrane helix</keyword>
<keyword evidence="2" id="KW-0472">Membrane</keyword>
<feature type="transmembrane region" description="Helical" evidence="2">
    <location>
        <begin position="71"/>
        <end position="87"/>
    </location>
</feature>
<evidence type="ECO:0000256" key="2">
    <source>
        <dbReference type="SAM" id="Phobius"/>
    </source>
</evidence>
<feature type="compositionally biased region" description="Polar residues" evidence="1">
    <location>
        <begin position="188"/>
        <end position="220"/>
    </location>
</feature>
<dbReference type="Proteomes" id="UP001054902">
    <property type="component" value="Unassembled WGS sequence"/>
</dbReference>
<feature type="compositionally biased region" description="Acidic residues" evidence="1">
    <location>
        <begin position="237"/>
        <end position="250"/>
    </location>
</feature>
<feature type="region of interest" description="Disordered" evidence="1">
    <location>
        <begin position="171"/>
        <end position="389"/>
    </location>
</feature>